<keyword evidence="5 6" id="KW-0472">Membrane</keyword>
<feature type="transmembrane region" description="Helical" evidence="6">
    <location>
        <begin position="178"/>
        <end position="197"/>
    </location>
</feature>
<dbReference type="AlphaFoldDB" id="A0A1L5YCS5"/>
<feature type="transmembrane region" description="Helical" evidence="6">
    <location>
        <begin position="118"/>
        <end position="136"/>
    </location>
</feature>
<organism evidence="7">
    <name type="scientific">Paulinella micropora</name>
    <dbReference type="NCBI Taxonomy" id="1928728"/>
    <lineage>
        <taxon>Eukaryota</taxon>
        <taxon>Sar</taxon>
        <taxon>Rhizaria</taxon>
        <taxon>Cercozoa</taxon>
        <taxon>Imbricatea</taxon>
        <taxon>Silicofilosea</taxon>
        <taxon>Euglyphida</taxon>
        <taxon>Paulinellidae</taxon>
        <taxon>Paulinella</taxon>
    </lineage>
</organism>
<keyword evidence="1" id="KW-1003">Cell membrane</keyword>
<dbReference type="NCBIfam" id="TIGR00544">
    <property type="entry name" value="lgt"/>
    <property type="match status" value="1"/>
</dbReference>
<dbReference type="GO" id="GO:0008961">
    <property type="term" value="F:phosphatidylglycerol-prolipoprotein diacylglyceryl transferase activity"/>
    <property type="evidence" value="ECO:0007669"/>
    <property type="project" value="InterPro"/>
</dbReference>
<feature type="transmembrane region" description="Helical" evidence="6">
    <location>
        <begin position="94"/>
        <end position="111"/>
    </location>
</feature>
<dbReference type="PROSITE" id="PS01311">
    <property type="entry name" value="LGT"/>
    <property type="match status" value="1"/>
</dbReference>
<feature type="transmembrane region" description="Helical" evidence="6">
    <location>
        <begin position="20"/>
        <end position="38"/>
    </location>
</feature>
<sequence>MPIIFTSPGPMLVQLGSFFIRWYSLSIALAILLGLYLSPKLACQRRVNPVIVSDILPVMVVVSILFARIYYVIFQWDYYCDHWSEILAVWKGGIAIHGALIGSTLTVAVFSYRKHHSFLTLTDILVPSIAMGQAIGRWGNFFNSEAFGLPTSSFLKIAISYNSRQSLFINQQFFHPTFLYESCWDLSICLLLLVLFHRISQGKIYLSDGTLTCFYLISYGLGRFWIEGIRSDPLCLLGNAPLCENGLRMAQVMSLTMIALGTFCLLKMVKSYTTCDGLHKSPIKFYYNSQPGSN</sequence>
<name>A0A1L5YCS5_9EUKA</name>
<keyword evidence="7" id="KW-0449">Lipoprotein</keyword>
<dbReference type="Pfam" id="PF01790">
    <property type="entry name" value="LGT"/>
    <property type="match status" value="1"/>
</dbReference>
<feature type="transmembrane region" description="Helical" evidence="6">
    <location>
        <begin position="204"/>
        <end position="226"/>
    </location>
</feature>
<feature type="transmembrane region" description="Helical" evidence="6">
    <location>
        <begin position="50"/>
        <end position="74"/>
    </location>
</feature>
<keyword evidence="4 6" id="KW-1133">Transmembrane helix</keyword>
<dbReference type="HAMAP" id="MF_01147">
    <property type="entry name" value="Lgt"/>
    <property type="match status" value="1"/>
</dbReference>
<evidence type="ECO:0000256" key="5">
    <source>
        <dbReference type="ARBA" id="ARBA00023136"/>
    </source>
</evidence>
<dbReference type="InterPro" id="IPR001640">
    <property type="entry name" value="Lgt"/>
</dbReference>
<dbReference type="PANTHER" id="PTHR30589:SF0">
    <property type="entry name" value="PHOSPHATIDYLGLYCEROL--PROLIPOPROTEIN DIACYLGLYCERYL TRANSFERASE"/>
    <property type="match status" value="1"/>
</dbReference>
<evidence type="ECO:0000256" key="4">
    <source>
        <dbReference type="ARBA" id="ARBA00022989"/>
    </source>
</evidence>
<accession>A0A1L5YCS5</accession>
<proteinExistence type="inferred from homology"/>
<protein>
    <submittedName>
        <fullName evidence="7">Prolipoprotein diacylglyceryl transferase</fullName>
    </submittedName>
</protein>
<evidence type="ECO:0000256" key="3">
    <source>
        <dbReference type="ARBA" id="ARBA00022692"/>
    </source>
</evidence>
<evidence type="ECO:0000313" key="7">
    <source>
        <dbReference type="EMBL" id="APP88502.1"/>
    </source>
</evidence>
<feature type="transmembrane region" description="Helical" evidence="6">
    <location>
        <begin position="246"/>
        <end position="266"/>
    </location>
</feature>
<dbReference type="GO" id="GO:0005886">
    <property type="term" value="C:plasma membrane"/>
    <property type="evidence" value="ECO:0007669"/>
    <property type="project" value="InterPro"/>
</dbReference>
<evidence type="ECO:0000313" key="8">
    <source>
        <dbReference type="EMBL" id="AQX45269.1"/>
    </source>
</evidence>
<keyword evidence="7" id="KW-0934">Plastid</keyword>
<keyword evidence="2 7" id="KW-0808">Transferase</keyword>
<reference evidence="7" key="1">
    <citation type="journal article" date="2017" name="Protist">
        <title>Diversity of the Photosynthetic Paulinella Species, with the Description of Paulinella micropora sp. nov. and the Chromatophore Genome Sequence for strain KR01.</title>
        <authorList>
            <person name="Lhee D."/>
            <person name="Yang E.C."/>
            <person name="Kim J.I."/>
            <person name="Nakayama T."/>
            <person name="Zuccarello G."/>
            <person name="Andersen R.A."/>
            <person name="Yoon H.S."/>
        </authorList>
    </citation>
    <scope>NUCLEOTIDE SEQUENCE</scope>
    <source>
        <strain evidence="8">FK01</strain>
        <strain evidence="7">KR01</strain>
    </source>
</reference>
<evidence type="ECO:0000256" key="2">
    <source>
        <dbReference type="ARBA" id="ARBA00022679"/>
    </source>
</evidence>
<gene>
    <name evidence="7" type="primary">lgt</name>
    <name evidence="7" type="ORF">PCKR_737</name>
    <name evidence="8" type="ORF">PFK_737</name>
</gene>
<keyword evidence="3 6" id="KW-0812">Transmembrane</keyword>
<evidence type="ECO:0000256" key="6">
    <source>
        <dbReference type="SAM" id="Phobius"/>
    </source>
</evidence>
<dbReference type="PANTHER" id="PTHR30589">
    <property type="entry name" value="PROLIPOPROTEIN DIACYLGLYCERYL TRANSFERASE"/>
    <property type="match status" value="1"/>
</dbReference>
<dbReference type="GO" id="GO:0042158">
    <property type="term" value="P:lipoprotein biosynthetic process"/>
    <property type="evidence" value="ECO:0007669"/>
    <property type="project" value="InterPro"/>
</dbReference>
<dbReference type="EMBL" id="KX897545">
    <property type="protein sequence ID" value="APP88502.1"/>
    <property type="molecule type" value="Genomic_DNA"/>
</dbReference>
<geneLocation type="plastid" evidence="7"/>
<dbReference type="EMBL" id="KY124271">
    <property type="protein sequence ID" value="AQX45269.1"/>
    <property type="molecule type" value="Genomic_DNA"/>
</dbReference>
<evidence type="ECO:0000256" key="1">
    <source>
        <dbReference type="ARBA" id="ARBA00022475"/>
    </source>
</evidence>